<evidence type="ECO:0000313" key="8">
    <source>
        <dbReference type="EMBL" id="SFT67203.1"/>
    </source>
</evidence>
<dbReference type="SMART" id="SM00861">
    <property type="entry name" value="Transket_pyr"/>
    <property type="match status" value="1"/>
</dbReference>
<evidence type="ECO:0000256" key="1">
    <source>
        <dbReference type="ARBA" id="ARBA00001964"/>
    </source>
</evidence>
<dbReference type="InterPro" id="IPR011603">
    <property type="entry name" value="2oxoglutarate_DH_E1"/>
</dbReference>
<dbReference type="EC" id="1.2.4.2" evidence="4"/>
<dbReference type="RefSeq" id="WP_090248245.1">
    <property type="nucleotide sequence ID" value="NZ_FPAS01000002.1"/>
</dbReference>
<keyword evidence="6" id="KW-0786">Thiamine pyrophosphate</keyword>
<name>A0A1I6ZX07_9FLAO</name>
<dbReference type="Proteomes" id="UP000236454">
    <property type="component" value="Unassembled WGS sequence"/>
</dbReference>
<dbReference type="Gene3D" id="3.40.50.11610">
    <property type="entry name" value="Multifunctional 2-oxoglutarate metabolism enzyme, C-terminal domain"/>
    <property type="match status" value="1"/>
</dbReference>
<evidence type="ECO:0000259" key="7">
    <source>
        <dbReference type="SMART" id="SM00861"/>
    </source>
</evidence>
<evidence type="ECO:0000256" key="2">
    <source>
        <dbReference type="ARBA" id="ARBA00003906"/>
    </source>
</evidence>
<dbReference type="Gene3D" id="1.10.287.1150">
    <property type="entry name" value="TPP helical domain"/>
    <property type="match status" value="1"/>
</dbReference>
<feature type="domain" description="Transketolase-like pyrimidine-binding" evidence="7">
    <location>
        <begin position="567"/>
        <end position="760"/>
    </location>
</feature>
<dbReference type="PIRSF" id="PIRSF000157">
    <property type="entry name" value="Oxoglu_dh_E1"/>
    <property type="match status" value="1"/>
</dbReference>
<dbReference type="InterPro" id="IPR001017">
    <property type="entry name" value="DH_E1"/>
</dbReference>
<dbReference type="GO" id="GO:0030976">
    <property type="term" value="F:thiamine pyrophosphate binding"/>
    <property type="evidence" value="ECO:0007669"/>
    <property type="project" value="InterPro"/>
</dbReference>
<dbReference type="Gene3D" id="3.40.50.12470">
    <property type="match status" value="1"/>
</dbReference>
<comment type="cofactor">
    <cofactor evidence="1">
        <name>thiamine diphosphate</name>
        <dbReference type="ChEBI" id="CHEBI:58937"/>
    </cofactor>
</comment>
<dbReference type="SUPFAM" id="SSF52518">
    <property type="entry name" value="Thiamin diphosphate-binding fold (THDP-binding)"/>
    <property type="match status" value="2"/>
</dbReference>
<dbReference type="InterPro" id="IPR005475">
    <property type="entry name" value="Transketolase-like_Pyr-bd"/>
</dbReference>
<comment type="function">
    <text evidence="2">E1 component of the 2-oxoglutarate dehydrogenase (OGDH) complex which catalyzes the decarboxylation of 2-oxoglutarate, the first step in the conversion of 2-oxoglutarate to succinyl-CoA and CO(2).</text>
</comment>
<dbReference type="AlphaFoldDB" id="A0A1I6ZX07"/>
<dbReference type="NCBIfam" id="NF006914">
    <property type="entry name" value="PRK09404.1"/>
    <property type="match status" value="1"/>
</dbReference>
<dbReference type="Pfam" id="PF02779">
    <property type="entry name" value="Transket_pyr"/>
    <property type="match status" value="1"/>
</dbReference>
<dbReference type="Pfam" id="PF00676">
    <property type="entry name" value="E1_dh"/>
    <property type="match status" value="1"/>
</dbReference>
<dbReference type="Pfam" id="PF16870">
    <property type="entry name" value="OxoGdeHyase_C"/>
    <property type="match status" value="1"/>
</dbReference>
<keyword evidence="9" id="KW-1185">Reference proteome</keyword>
<dbReference type="PANTHER" id="PTHR23152:SF4">
    <property type="entry name" value="2-OXOADIPATE DEHYDROGENASE COMPLEX COMPONENT E1"/>
    <property type="match status" value="1"/>
</dbReference>
<dbReference type="InterPro" id="IPR032106">
    <property type="entry name" value="2-oxogl_dehyd_N"/>
</dbReference>
<dbReference type="InterPro" id="IPR031717">
    <property type="entry name" value="ODO-1/KGD_C"/>
</dbReference>
<dbReference type="InterPro" id="IPR029061">
    <property type="entry name" value="THDP-binding"/>
</dbReference>
<dbReference type="PANTHER" id="PTHR23152">
    <property type="entry name" value="2-OXOGLUTARATE DEHYDROGENASE"/>
    <property type="match status" value="1"/>
</dbReference>
<evidence type="ECO:0000256" key="5">
    <source>
        <dbReference type="ARBA" id="ARBA00023002"/>
    </source>
</evidence>
<evidence type="ECO:0000256" key="6">
    <source>
        <dbReference type="ARBA" id="ARBA00023052"/>
    </source>
</evidence>
<evidence type="ECO:0000256" key="3">
    <source>
        <dbReference type="ARBA" id="ARBA00006936"/>
    </source>
</evidence>
<dbReference type="GO" id="GO:0005829">
    <property type="term" value="C:cytosol"/>
    <property type="evidence" value="ECO:0007669"/>
    <property type="project" value="TreeGrafter"/>
</dbReference>
<accession>A0A1I6ZX07</accession>
<reference evidence="8 9" key="1">
    <citation type="submission" date="2016-10" db="EMBL/GenBank/DDBJ databases">
        <authorList>
            <person name="de Groot N.N."/>
        </authorList>
    </citation>
    <scope>NUCLEOTIDE SEQUENCE [LARGE SCALE GENOMIC DNA]</scope>
    <source>
        <strain evidence="8 9">CGMCC 1.7005</strain>
    </source>
</reference>
<gene>
    <name evidence="8" type="ORF">SAMN05216474_1689</name>
</gene>
<evidence type="ECO:0000313" key="9">
    <source>
        <dbReference type="Proteomes" id="UP000236454"/>
    </source>
</evidence>
<protein>
    <recommendedName>
        <fullName evidence="4">oxoglutarate dehydrogenase (succinyl-transferring)</fullName>
        <ecNumber evidence="4">1.2.4.2</ecNumber>
    </recommendedName>
</protein>
<dbReference type="GO" id="GO:0006099">
    <property type="term" value="P:tricarboxylic acid cycle"/>
    <property type="evidence" value="ECO:0007669"/>
    <property type="project" value="TreeGrafter"/>
</dbReference>
<comment type="similarity">
    <text evidence="3">Belongs to the alpha-ketoglutarate dehydrogenase family.</text>
</comment>
<dbReference type="GO" id="GO:0004591">
    <property type="term" value="F:oxoglutarate dehydrogenase (succinyl-transferring) activity"/>
    <property type="evidence" value="ECO:0007669"/>
    <property type="project" value="UniProtKB-EC"/>
</dbReference>
<dbReference type="NCBIfam" id="TIGR00239">
    <property type="entry name" value="2oxo_dh_E1"/>
    <property type="match status" value="1"/>
</dbReference>
<keyword evidence="5" id="KW-0560">Oxidoreductase</keyword>
<dbReference type="GO" id="GO:0045252">
    <property type="term" value="C:oxoglutarate dehydrogenase complex"/>
    <property type="evidence" value="ECO:0007669"/>
    <property type="project" value="TreeGrafter"/>
</dbReference>
<dbReference type="EMBL" id="FPAS01000002">
    <property type="protein sequence ID" value="SFT67203.1"/>
    <property type="molecule type" value="Genomic_DNA"/>
</dbReference>
<dbReference type="OrthoDB" id="9759785at2"/>
<dbReference type="NCBIfam" id="NF008907">
    <property type="entry name" value="PRK12270.1"/>
    <property type="match status" value="1"/>
</dbReference>
<dbReference type="InterPro" id="IPR042179">
    <property type="entry name" value="KGD_C_sf"/>
</dbReference>
<organism evidence="8 9">
    <name type="scientific">Lishizhenia tianjinensis</name>
    <dbReference type="NCBI Taxonomy" id="477690"/>
    <lineage>
        <taxon>Bacteria</taxon>
        <taxon>Pseudomonadati</taxon>
        <taxon>Bacteroidota</taxon>
        <taxon>Flavobacteriia</taxon>
        <taxon>Flavobacteriales</taxon>
        <taxon>Crocinitomicaceae</taxon>
        <taxon>Lishizhenia</taxon>
    </lineage>
</organism>
<dbReference type="Pfam" id="PF16078">
    <property type="entry name" value="2-oxogl_dehyd_N"/>
    <property type="match status" value="1"/>
</dbReference>
<dbReference type="STRING" id="477690.SAMN05216474_1689"/>
<dbReference type="CDD" id="cd02016">
    <property type="entry name" value="TPP_E1_OGDC_like"/>
    <property type="match status" value="1"/>
</dbReference>
<sequence length="907" mass="103198">MDKVSYVGNADVNAIDHLYQSYKKDPESVEPGWQKFFEGFEFAQTDYENDGEIPENFQKEFKVLNLINGYRTRGHLFTLTNPVRERRKYAPTLDIENFGLTEADLDLSFQAGSEIGIGTATLREIIDHLKESYCQSIGIEYAYMRDPERKAWFMNRVELKNRPHFSAEQKKAMFLKLNQATIFEQFLQKKYVGQKRFSVEGGEALISGLDHLVTKGALDGIEEFVVGMAHRGRLNTLVNIFDKDFEQLFREFDGKEFEEDESFDGDVKYHMGESGVKNINGKDVRLTLAPNPSHLEAVDPVVEGIVRAKIDDYIQSEDKIVPVLIHGDGAIAGQGIVYEVIQMAQLDGYRTGGTIHIVVNNQVGFTTNYLDARSSTYCTDVAKTTLSPVFHVNGDDIEAVSQVMEIALDYRQKFNQDIFIDLLCYRKYGHNEGDEPKFTQPTLYKAIAKHPNPREIYLNQLISEGVMTAEEGKEIEVNFTKELQEKFDNSKKEEKAAIKNFIDHRNEDGFITATTAHFEQSPDTSFDKDKLYELGEKITTLPEGKKYFRKVEKLFNDRVKMIANNELDWGTAEMLAYGSLLSEGHPVRISGQDVERGTFSHRHAVVKTEDNEEEIMTLNLLSEDQAKFTIYNSLLSEYGVLGFDYGYSLAQQNGLTIWEAQFGDFMNGAQIMIDQFIYPAEDKWKVQSGLVMLLPHGYEGQGAEHSSARLERFLQNCGDLNVQVVNSTTPANHFHALRRQLKREFRKPLVVMSPKMLLRYPKAVSTMDELANGRFQEVIDDPRNIHDTANAVVLCSGKVYYEFIEEAEKRNVTDVAFVRVEQLYPFPKTQIDAVLAQYKNADKVIWGQEEPENMGAWTHVAMELRGRDIDVVARPRSSAPACGSKVTHARRLKNLFDNLFVKAGVTA</sequence>
<proteinExistence type="inferred from homology"/>
<dbReference type="Gene3D" id="3.40.50.970">
    <property type="match status" value="1"/>
</dbReference>
<evidence type="ECO:0000256" key="4">
    <source>
        <dbReference type="ARBA" id="ARBA00012280"/>
    </source>
</evidence>